<comment type="similarity">
    <text evidence="1">Belongs to the peptidase C2 family.</text>
</comment>
<accession>L8H2X5</accession>
<dbReference type="STRING" id="1257118.L8H2X5"/>
<protein>
    <submittedName>
        <fullName evidence="8">Calpain family cysteine protease domain containing protein</fullName>
    </submittedName>
</protein>
<dbReference type="KEGG" id="acan:ACA1_236310"/>
<evidence type="ECO:0000256" key="5">
    <source>
        <dbReference type="PIRSR" id="PIRSR622684-1"/>
    </source>
</evidence>
<dbReference type="PANTHER" id="PTHR10183:SF379">
    <property type="entry name" value="CALPAIN-5"/>
    <property type="match status" value="1"/>
</dbReference>
<dbReference type="SMART" id="SM00720">
    <property type="entry name" value="calpain_III"/>
    <property type="match status" value="5"/>
</dbReference>
<dbReference type="GO" id="GO:0004198">
    <property type="term" value="F:calcium-dependent cysteine-type endopeptidase activity"/>
    <property type="evidence" value="ECO:0007669"/>
    <property type="project" value="InterPro"/>
</dbReference>
<dbReference type="Proteomes" id="UP000011083">
    <property type="component" value="Unassembled WGS sequence"/>
</dbReference>
<dbReference type="PRINTS" id="PR00704">
    <property type="entry name" value="CALPAIN"/>
</dbReference>
<dbReference type="VEuPathDB" id="AmoebaDB:ACA1_236310"/>
<dbReference type="Pfam" id="PF01067">
    <property type="entry name" value="Calpain_III"/>
    <property type="match status" value="5"/>
</dbReference>
<keyword evidence="3" id="KW-0378">Hydrolase</keyword>
<dbReference type="CDD" id="cd00044">
    <property type="entry name" value="CysPc"/>
    <property type="match status" value="1"/>
</dbReference>
<dbReference type="SUPFAM" id="SSF49758">
    <property type="entry name" value="Calpain large subunit, middle domain (domain III)"/>
    <property type="match status" value="6"/>
</dbReference>
<reference evidence="8 9" key="1">
    <citation type="journal article" date="2013" name="Genome Biol.">
        <title>Genome of Acanthamoeba castellanii highlights extensive lateral gene transfer and early evolution of tyrosine kinase signaling.</title>
        <authorList>
            <person name="Clarke M."/>
            <person name="Lohan A.J."/>
            <person name="Liu B."/>
            <person name="Lagkouvardos I."/>
            <person name="Roy S."/>
            <person name="Zafar N."/>
            <person name="Bertelli C."/>
            <person name="Schilde C."/>
            <person name="Kianianmomeni A."/>
            <person name="Burglin T.R."/>
            <person name="Frech C."/>
            <person name="Turcotte B."/>
            <person name="Kopec K.O."/>
            <person name="Synnott J.M."/>
            <person name="Choo C."/>
            <person name="Paponov I."/>
            <person name="Finkler A."/>
            <person name="Soon Heng Tan C."/>
            <person name="Hutchins A.P."/>
            <person name="Weinmeier T."/>
            <person name="Rattei T."/>
            <person name="Chu J.S."/>
            <person name="Gimenez G."/>
            <person name="Irimia M."/>
            <person name="Rigden D.J."/>
            <person name="Fitzpatrick D.A."/>
            <person name="Lorenzo-Morales J."/>
            <person name="Bateman A."/>
            <person name="Chiu C.H."/>
            <person name="Tang P."/>
            <person name="Hegemann P."/>
            <person name="Fromm H."/>
            <person name="Raoult D."/>
            <person name="Greub G."/>
            <person name="Miranda-Saavedra D."/>
            <person name="Chen N."/>
            <person name="Nash P."/>
            <person name="Ginger M.L."/>
            <person name="Horn M."/>
            <person name="Schaap P."/>
            <person name="Caler L."/>
            <person name="Loftus B."/>
        </authorList>
    </citation>
    <scope>NUCLEOTIDE SEQUENCE [LARGE SCALE GENOMIC DNA]</scope>
    <source>
        <strain evidence="8 9">Neff</strain>
    </source>
</reference>
<dbReference type="EMBL" id="KB007939">
    <property type="protein sequence ID" value="ELR19063.1"/>
    <property type="molecule type" value="Genomic_DNA"/>
</dbReference>
<dbReference type="SMART" id="SM00230">
    <property type="entry name" value="CysPc"/>
    <property type="match status" value="1"/>
</dbReference>
<name>L8H2X5_ACACF</name>
<dbReference type="SUPFAM" id="SSF54001">
    <property type="entry name" value="Cysteine proteinases"/>
    <property type="match status" value="1"/>
</dbReference>
<dbReference type="InterPro" id="IPR022684">
    <property type="entry name" value="Calpain_cysteine_protease"/>
</dbReference>
<dbReference type="Pfam" id="PF00648">
    <property type="entry name" value="Peptidase_C2"/>
    <property type="match status" value="1"/>
</dbReference>
<evidence type="ECO:0000313" key="8">
    <source>
        <dbReference type="EMBL" id="ELR19063.1"/>
    </source>
</evidence>
<sequence>MQSVVMSSFARMPIASEEVQGLPEEHKRIVEVCSRVKQKWTDPDFEPKDSSIWKNPERHKGEKVVWKRIEEICPKPSLFVDGVEPDDILQGTLGDCWFLGPLSVIALYPNLLMNLFNTSEYSRWGVYSVQFWMGSEWTPVVVDDWIPCTPEGKPIYAHSRDPNEFWVMILEKAYAKVHRSYEALESGSEGDAFHDLTGCPPHEIVLTSDEAQRDIKNGKMWERLVKYFSLHHLIGCSRADSKNTEVRGILCTVDGVKMLKISADEPVGREEWDGDWSDKSPLWTQQIKKRLDIVDADDGVFWMCFEDFVKYFTCIYLCSQIPSDWHHHTATGEWKGPTAGGSADTAAWRGNPQYYIRVPAGGCDLAVLVSQPSIRSKASQSRIGAYPPIGFYLLKTEGKQRLLVIKREDMLAGTVFRKGRETSEDFTLQEGEYILIPCTLNRGVQSKYNVVVYSEKQIVFEQITEVPVVLSAKSEWTAESCGGCANNGSWKNNPQFFLTVPQTTRLTILQAVDDRKGEFPHHGFYILRSTNGTARNSLINSKHITTKSDFVNSQEVALTMTLKPGNYLLVPCTFRPGIRDRFTLVVYAQQDAGVEFGPIAKVDLKKHLLEGEWKGKGAAGSGPTWSNNPQYTLCFADPVEKANLTLSTDNRKLFVVLSVMAVDQKATGTSRRMPGFHHNSFVVRSEANRATVEQGKVYYVIPSTTNVGEEGRFSLEAQSQAQPILTLCDASTAAPAIHSSQQYEDDANRGLEVHGRWKGESAGGCVNYPTWRNNPQYLLHVKQTRVLTITLAQIDTTALLPIGLYLGQSSEDSFMLCHLDQENLIESTPFTDRASVSMTITVKASPLPYVLIPATFDPEMENDFTVSVTSDDDLTAIALSPAEHYHLSMEGDWRDGRGGGCKNHPSWRNNPQYHFKVRQAPVKLYALLSQPETEEDMPHIGYYLLKNEDGGAVMTIDPSNLLHKSDFVDDVEVGELVTLKEPGIYTILPCTFNPFIETKFALNLYANEHIESTTSSYNYTKLFAPGQWTARNAGGCSGHPTFHTNPQFRLTSPMPGTAIGGWKMQSTGGAVKHGVEVVVVVSQPLPAANTIGFYLITRRDKRFLSKEVTFVKGTEASAKYKLHKGVEYGIIVCTHEPGALGRFSLDVYVTHPSFTLTPV</sequence>
<organism evidence="8 9">
    <name type="scientific">Acanthamoeba castellanii (strain ATCC 30010 / Neff)</name>
    <dbReference type="NCBI Taxonomy" id="1257118"/>
    <lineage>
        <taxon>Eukaryota</taxon>
        <taxon>Amoebozoa</taxon>
        <taxon>Discosea</taxon>
        <taxon>Longamoebia</taxon>
        <taxon>Centramoebida</taxon>
        <taxon>Acanthamoebidae</taxon>
        <taxon>Acanthamoeba</taxon>
    </lineage>
</organism>
<dbReference type="Gene3D" id="3.90.70.10">
    <property type="entry name" value="Cysteine proteinases"/>
    <property type="match status" value="1"/>
</dbReference>
<dbReference type="InterPro" id="IPR038765">
    <property type="entry name" value="Papain-like_cys_pep_sf"/>
</dbReference>
<evidence type="ECO:0000259" key="7">
    <source>
        <dbReference type="PROSITE" id="PS50203"/>
    </source>
</evidence>
<dbReference type="OMA" id="RIDIFEY"/>
<evidence type="ECO:0000256" key="4">
    <source>
        <dbReference type="ARBA" id="ARBA00022807"/>
    </source>
</evidence>
<evidence type="ECO:0000313" key="9">
    <source>
        <dbReference type="Proteomes" id="UP000011083"/>
    </source>
</evidence>
<evidence type="ECO:0000256" key="3">
    <source>
        <dbReference type="ARBA" id="ARBA00022801"/>
    </source>
</evidence>
<feature type="active site" evidence="5">
    <location>
        <position position="96"/>
    </location>
</feature>
<keyword evidence="9" id="KW-1185">Reference proteome</keyword>
<evidence type="ECO:0000256" key="6">
    <source>
        <dbReference type="PROSITE-ProRule" id="PRU00239"/>
    </source>
</evidence>
<dbReference type="PANTHER" id="PTHR10183">
    <property type="entry name" value="CALPAIN"/>
    <property type="match status" value="1"/>
</dbReference>
<gene>
    <name evidence="8" type="ORF">ACA1_236310</name>
</gene>
<comment type="caution">
    <text evidence="6">Lacks conserved residue(s) required for the propagation of feature annotation.</text>
</comment>
<keyword evidence="2 8" id="KW-0645">Protease</keyword>
<proteinExistence type="inferred from homology"/>
<dbReference type="OrthoDB" id="25276at2759"/>
<evidence type="ECO:0000256" key="1">
    <source>
        <dbReference type="ARBA" id="ARBA00007623"/>
    </source>
</evidence>
<dbReference type="GeneID" id="14919833"/>
<dbReference type="PROSITE" id="PS50203">
    <property type="entry name" value="CALPAIN_CAT"/>
    <property type="match status" value="1"/>
</dbReference>
<keyword evidence="4" id="KW-0788">Thiol protease</keyword>
<dbReference type="InterPro" id="IPR022683">
    <property type="entry name" value="Calpain_III"/>
</dbReference>
<feature type="domain" description="Calpain catalytic" evidence="7">
    <location>
        <begin position="39"/>
        <end position="321"/>
    </location>
</feature>
<evidence type="ECO:0000256" key="2">
    <source>
        <dbReference type="ARBA" id="ARBA00022670"/>
    </source>
</evidence>
<dbReference type="Gene3D" id="2.60.120.380">
    <property type="match status" value="6"/>
</dbReference>
<dbReference type="InterPro" id="IPR022682">
    <property type="entry name" value="Calpain_domain_III"/>
</dbReference>
<dbReference type="AlphaFoldDB" id="L8H2X5"/>
<dbReference type="GO" id="GO:0006508">
    <property type="term" value="P:proteolysis"/>
    <property type="evidence" value="ECO:0007669"/>
    <property type="project" value="UniProtKB-KW"/>
</dbReference>
<dbReference type="RefSeq" id="XP_004341127.1">
    <property type="nucleotide sequence ID" value="XM_004341079.1"/>
</dbReference>
<dbReference type="InterPro" id="IPR036213">
    <property type="entry name" value="Calpain_III_sf"/>
</dbReference>
<dbReference type="InterPro" id="IPR001300">
    <property type="entry name" value="Peptidase_C2_calpain_cat"/>
</dbReference>